<organism evidence="2">
    <name type="scientific">uncultured nuHF2 cluster bacterium HF0500_39O04</name>
    <dbReference type="NCBI Taxonomy" id="723590"/>
    <lineage>
        <taxon>Bacteria</taxon>
        <taxon>environmental samples</taxon>
    </lineage>
</organism>
<sequence length="58" mass="6679">MFEWFFENMTVTVIGIVLSIIGFALWAYQYAAIKYNLPIWKWLKNLDQHSSSAGHGGN</sequence>
<name>E7C6A8_9BACT</name>
<proteinExistence type="predicted"/>
<reference evidence="2" key="1">
    <citation type="submission" date="2010-01" db="EMBL/GenBank/DDBJ databases">
        <title>Genome fragments of uncultured bacteria from the North Pacific subtropical Gyre.</title>
        <authorList>
            <person name="Pham V.D."/>
            <person name="Delong E.F."/>
        </authorList>
    </citation>
    <scope>NUCLEOTIDE SEQUENCE</scope>
</reference>
<keyword evidence="1" id="KW-0812">Transmembrane</keyword>
<dbReference type="AlphaFoldDB" id="E7C6A8"/>
<feature type="transmembrane region" description="Helical" evidence="1">
    <location>
        <begin position="12"/>
        <end position="31"/>
    </location>
</feature>
<accession>E7C6A8</accession>
<evidence type="ECO:0000313" key="2">
    <source>
        <dbReference type="EMBL" id="ADI22982.1"/>
    </source>
</evidence>
<keyword evidence="1" id="KW-0472">Membrane</keyword>
<protein>
    <submittedName>
        <fullName evidence="2">Uncharacterized protein</fullName>
    </submittedName>
</protein>
<dbReference type="EMBL" id="GU568002">
    <property type="protein sequence ID" value="ADI22982.1"/>
    <property type="molecule type" value="Genomic_DNA"/>
</dbReference>
<evidence type="ECO:0000256" key="1">
    <source>
        <dbReference type="SAM" id="Phobius"/>
    </source>
</evidence>
<keyword evidence="1" id="KW-1133">Transmembrane helix</keyword>